<keyword evidence="1" id="KW-0328">Glycosyltransferase</keyword>
<dbReference type="EMBL" id="WFKQ01000005">
    <property type="protein sequence ID" value="MUG32560.1"/>
    <property type="molecule type" value="Genomic_DNA"/>
</dbReference>
<dbReference type="Proteomes" id="UP000442109">
    <property type="component" value="Unassembled WGS sequence"/>
</dbReference>
<comment type="caution">
    <text evidence="1">The sequence shown here is derived from an EMBL/GenBank/DDBJ whole genome shotgun (WGS) entry which is preliminary data.</text>
</comment>
<gene>
    <name evidence="1" type="ORF">GB996_07090</name>
</gene>
<evidence type="ECO:0000313" key="1">
    <source>
        <dbReference type="EMBL" id="MUG32560.1"/>
    </source>
</evidence>
<protein>
    <submittedName>
        <fullName evidence="1">Amidophosphoribosyltransferase</fullName>
    </submittedName>
</protein>
<evidence type="ECO:0000313" key="2">
    <source>
        <dbReference type="Proteomes" id="UP000442109"/>
    </source>
</evidence>
<sequence>MNKYIIVKNDYLKKDIIAYNRCDYLGYNKPNNPDYINLLKNTFNNEALSNLDNAKNELRNNLRDELIEIISTIPDREVVICIVPRAKSESKYSRNQLHFKATCRDIIRSLRTPGKFIIDGSTFITRHTDTCTTHLARSPIGGGNGSMPYVGITRDTCHISTGITNRHILLIDDIYTKNVNIDEDIIQCLLDNGAKDVTFFSIARTPHYSFKDIYDGDITFARRTR</sequence>
<dbReference type="RefSeq" id="WP_155587263.1">
    <property type="nucleotide sequence ID" value="NZ_WFKQ01000005.1"/>
</dbReference>
<dbReference type="AlphaFoldDB" id="A0A844M1K4"/>
<accession>A0A844M1K4</accession>
<keyword evidence="2" id="KW-1185">Reference proteome</keyword>
<dbReference type="SUPFAM" id="SSF53271">
    <property type="entry name" value="PRTase-like"/>
    <property type="match status" value="1"/>
</dbReference>
<dbReference type="InterPro" id="IPR029057">
    <property type="entry name" value="PRTase-like"/>
</dbReference>
<dbReference type="OrthoDB" id="9779910at2"/>
<keyword evidence="1" id="KW-0808">Transferase</keyword>
<dbReference type="GO" id="GO:0016757">
    <property type="term" value="F:glycosyltransferase activity"/>
    <property type="evidence" value="ECO:0007669"/>
    <property type="project" value="UniProtKB-KW"/>
</dbReference>
<proteinExistence type="predicted"/>
<reference evidence="1 2" key="1">
    <citation type="journal article" date="2019" name="PLoS ONE">
        <title>Pup mortality in New Zealand sea lions (Phocarctos hookeri) at Enderby Island, Auckland Islands, 2013-18.</title>
        <authorList>
            <person name="Michael S.A."/>
            <person name="Hayman D.T.S."/>
            <person name="Gray R."/>
            <person name="Zhang J."/>
            <person name="Rogers L."/>
            <person name="Roe W.D."/>
        </authorList>
    </citation>
    <scope>NUCLEOTIDE SEQUENCE [LARGE SCALE GENOMIC DNA]</scope>
    <source>
        <strain evidence="1 2">SM868</strain>
    </source>
</reference>
<organism evidence="1 2">
    <name type="scientific">Psychrobacter sanguinis</name>
    <dbReference type="NCBI Taxonomy" id="861445"/>
    <lineage>
        <taxon>Bacteria</taxon>
        <taxon>Pseudomonadati</taxon>
        <taxon>Pseudomonadota</taxon>
        <taxon>Gammaproteobacteria</taxon>
        <taxon>Moraxellales</taxon>
        <taxon>Moraxellaceae</taxon>
        <taxon>Psychrobacter</taxon>
    </lineage>
</organism>
<name>A0A844M1K4_9GAMM</name>